<dbReference type="STRING" id="487184.SAMN05216421_3004"/>
<dbReference type="PANTHER" id="PTHR10361:SF28">
    <property type="entry name" value="P3 PROTEIN-RELATED"/>
    <property type="match status" value="1"/>
</dbReference>
<evidence type="ECO:0000256" key="1">
    <source>
        <dbReference type="ARBA" id="ARBA00004141"/>
    </source>
</evidence>
<dbReference type="GO" id="GO:0016020">
    <property type="term" value="C:membrane"/>
    <property type="evidence" value="ECO:0007669"/>
    <property type="project" value="UniProtKB-SubCell"/>
</dbReference>
<accession>A0A1H1XZW3</accession>
<evidence type="ECO:0000313" key="7">
    <source>
        <dbReference type="Proteomes" id="UP000243207"/>
    </source>
</evidence>
<name>A0A1H1XZW3_9GAMM</name>
<protein>
    <submittedName>
        <fullName evidence="6">Bile acid:Na+ symporter, BASS family</fullName>
    </submittedName>
</protein>
<proteinExistence type="predicted"/>
<reference evidence="7" key="1">
    <citation type="submission" date="2016-10" db="EMBL/GenBank/DDBJ databases">
        <authorList>
            <person name="Varghese N."/>
            <person name="Submissions S."/>
        </authorList>
    </citation>
    <scope>NUCLEOTIDE SEQUENCE [LARGE SCALE GENOMIC DNA]</scope>
    <source>
        <strain evidence="7">NRRL B-51270</strain>
    </source>
</reference>
<feature type="transmembrane region" description="Helical" evidence="5">
    <location>
        <begin position="210"/>
        <end position="230"/>
    </location>
</feature>
<organism evidence="6 7">
    <name type="scientific">Halopseudomonas xinjiangensis</name>
    <dbReference type="NCBI Taxonomy" id="487184"/>
    <lineage>
        <taxon>Bacteria</taxon>
        <taxon>Pseudomonadati</taxon>
        <taxon>Pseudomonadota</taxon>
        <taxon>Gammaproteobacteria</taxon>
        <taxon>Pseudomonadales</taxon>
        <taxon>Pseudomonadaceae</taxon>
        <taxon>Halopseudomonas</taxon>
    </lineage>
</organism>
<keyword evidence="2 5" id="KW-0812">Transmembrane</keyword>
<keyword evidence="4 5" id="KW-0472">Membrane</keyword>
<comment type="subcellular location">
    <subcellularLocation>
        <location evidence="1">Membrane</location>
        <topology evidence="1">Multi-pass membrane protein</topology>
    </subcellularLocation>
</comment>
<evidence type="ECO:0000313" key="6">
    <source>
        <dbReference type="EMBL" id="SDT14681.1"/>
    </source>
</evidence>
<dbReference type="InterPro" id="IPR038770">
    <property type="entry name" value="Na+/solute_symporter_sf"/>
</dbReference>
<dbReference type="PANTHER" id="PTHR10361">
    <property type="entry name" value="SODIUM-BILE ACID COTRANSPORTER"/>
    <property type="match status" value="1"/>
</dbReference>
<dbReference type="EMBL" id="LT629736">
    <property type="protein sequence ID" value="SDT14681.1"/>
    <property type="molecule type" value="Genomic_DNA"/>
</dbReference>
<evidence type="ECO:0000256" key="5">
    <source>
        <dbReference type="SAM" id="Phobius"/>
    </source>
</evidence>
<keyword evidence="3 5" id="KW-1133">Transmembrane helix</keyword>
<dbReference type="Proteomes" id="UP000243207">
    <property type="component" value="Chromosome I"/>
</dbReference>
<dbReference type="InterPro" id="IPR002657">
    <property type="entry name" value="BilAc:Na_symport/Acr3"/>
</dbReference>
<feature type="transmembrane region" description="Helical" evidence="5">
    <location>
        <begin position="75"/>
        <end position="97"/>
    </location>
</feature>
<feature type="transmembrane region" description="Helical" evidence="5">
    <location>
        <begin position="147"/>
        <end position="167"/>
    </location>
</feature>
<dbReference type="AlphaFoldDB" id="A0A1H1XZW3"/>
<dbReference type="Pfam" id="PF01758">
    <property type="entry name" value="SBF"/>
    <property type="match status" value="1"/>
</dbReference>
<feature type="transmembrane region" description="Helical" evidence="5">
    <location>
        <begin position="12"/>
        <end position="32"/>
    </location>
</feature>
<dbReference type="Gene3D" id="1.20.1530.20">
    <property type="match status" value="1"/>
</dbReference>
<feature type="transmembrane region" description="Helical" evidence="5">
    <location>
        <begin position="179"/>
        <end position="198"/>
    </location>
</feature>
<dbReference type="OrthoDB" id="9806785at2"/>
<keyword evidence="7" id="KW-1185">Reference proteome</keyword>
<dbReference type="RefSeq" id="WP_093396403.1">
    <property type="nucleotide sequence ID" value="NZ_LT629736.1"/>
</dbReference>
<dbReference type="InterPro" id="IPR004710">
    <property type="entry name" value="Bilac:Na_transpt"/>
</dbReference>
<evidence type="ECO:0000256" key="3">
    <source>
        <dbReference type="ARBA" id="ARBA00022989"/>
    </source>
</evidence>
<feature type="transmembrane region" description="Helical" evidence="5">
    <location>
        <begin position="44"/>
        <end position="69"/>
    </location>
</feature>
<feature type="transmembrane region" description="Helical" evidence="5">
    <location>
        <begin position="104"/>
        <end position="127"/>
    </location>
</feature>
<evidence type="ECO:0000256" key="4">
    <source>
        <dbReference type="ARBA" id="ARBA00023136"/>
    </source>
</evidence>
<evidence type="ECO:0000256" key="2">
    <source>
        <dbReference type="ARBA" id="ARBA00022692"/>
    </source>
</evidence>
<sequence length="313" mass="33846">MSGALPLEFDPASLILLNLIMACMMFGVSLSLRLEDFKRIALAPIAPLAGLVAQFLLLPLATCLFTWAMRIDPELALGMILVAACPGGSFSNIMTWLARGNVAVSVSMTAVSSLAATVLTPLNFALYGWLNPYTRSYLTEITLEPGGILLLVLLVLALPLALGMLTGRRFPALVSRSEKPLRIVSLLVFLGFVAIAFSKNLDLFVERFHSFFWLVVAHNLLALALGYAMGKLLKLPVSDRRAVTMEVGIQNSGLGLVIMFTFFPEAGGMMLITAFWGVWHLVSGLTLSQIWARLPLPSDDPINSAPTATGRLP</sequence>
<gene>
    <name evidence="6" type="ORF">SAMN05216421_3004</name>
</gene>